<dbReference type="InterPro" id="IPR001789">
    <property type="entry name" value="Sig_transdc_resp-reg_receiver"/>
</dbReference>
<proteinExistence type="predicted"/>
<dbReference type="PROSITE" id="PS01124">
    <property type="entry name" value="HTH_ARAC_FAMILY_2"/>
    <property type="match status" value="1"/>
</dbReference>
<accession>A0A917M825</accession>
<name>A0A917M825_9BACL</name>
<feature type="domain" description="HTH araC/xylS-type" evidence="9">
    <location>
        <begin position="416"/>
        <end position="514"/>
    </location>
</feature>
<dbReference type="SMART" id="SM00342">
    <property type="entry name" value="HTH_ARAC"/>
    <property type="match status" value="1"/>
</dbReference>
<dbReference type="Gene3D" id="3.40.50.2300">
    <property type="match status" value="1"/>
</dbReference>
<dbReference type="PANTHER" id="PTHR42713:SF3">
    <property type="entry name" value="TRANSCRIPTIONAL REGULATORY PROTEIN HPTR"/>
    <property type="match status" value="1"/>
</dbReference>
<keyword evidence="2" id="KW-0963">Cytoplasm</keyword>
<gene>
    <name evidence="11" type="ORF">GCM10010918_46850</name>
</gene>
<dbReference type="AlphaFoldDB" id="A0A917M825"/>
<dbReference type="GO" id="GO:0005737">
    <property type="term" value="C:cytoplasm"/>
    <property type="evidence" value="ECO:0007669"/>
    <property type="project" value="UniProtKB-SubCell"/>
</dbReference>
<protein>
    <recommendedName>
        <fullName evidence="13">DNA-binding response regulator</fullName>
    </recommendedName>
</protein>
<dbReference type="InterPro" id="IPR051552">
    <property type="entry name" value="HptR"/>
</dbReference>
<feature type="modified residue" description="4-aspartylphosphate" evidence="8">
    <location>
        <position position="56"/>
    </location>
</feature>
<reference evidence="11 12" key="1">
    <citation type="journal article" date="2014" name="Int. J. Syst. Evol. Microbiol.">
        <title>Complete genome sequence of Corynebacterium casei LMG S-19264T (=DSM 44701T), isolated from a smear-ripened cheese.</title>
        <authorList>
            <consortium name="US DOE Joint Genome Institute (JGI-PGF)"/>
            <person name="Walter F."/>
            <person name="Albersmeier A."/>
            <person name="Kalinowski J."/>
            <person name="Ruckert C."/>
        </authorList>
    </citation>
    <scope>NUCLEOTIDE SEQUENCE [LARGE SCALE GENOMIC DNA]</scope>
    <source>
        <strain evidence="11 12">CGMCC 1.15286</strain>
    </source>
</reference>
<dbReference type="SMART" id="SM00448">
    <property type="entry name" value="REC"/>
    <property type="match status" value="1"/>
</dbReference>
<keyword evidence="3 8" id="KW-0597">Phosphoprotein</keyword>
<dbReference type="EMBL" id="BMHY01000012">
    <property type="protein sequence ID" value="GGG83756.1"/>
    <property type="molecule type" value="Genomic_DNA"/>
</dbReference>
<keyword evidence="5" id="KW-0805">Transcription regulation</keyword>
<evidence type="ECO:0000259" key="9">
    <source>
        <dbReference type="PROSITE" id="PS01124"/>
    </source>
</evidence>
<dbReference type="Gene3D" id="1.10.10.60">
    <property type="entry name" value="Homeodomain-like"/>
    <property type="match status" value="2"/>
</dbReference>
<keyword evidence="6" id="KW-0238">DNA-binding</keyword>
<evidence type="ECO:0000256" key="6">
    <source>
        <dbReference type="ARBA" id="ARBA00023125"/>
    </source>
</evidence>
<dbReference type="SUPFAM" id="SSF46689">
    <property type="entry name" value="Homeodomain-like"/>
    <property type="match status" value="2"/>
</dbReference>
<evidence type="ECO:0008006" key="13">
    <source>
        <dbReference type="Google" id="ProtNLM"/>
    </source>
</evidence>
<dbReference type="GO" id="GO:0043565">
    <property type="term" value="F:sequence-specific DNA binding"/>
    <property type="evidence" value="ECO:0007669"/>
    <property type="project" value="InterPro"/>
</dbReference>
<evidence type="ECO:0000256" key="1">
    <source>
        <dbReference type="ARBA" id="ARBA00004496"/>
    </source>
</evidence>
<dbReference type="InterPro" id="IPR018062">
    <property type="entry name" value="HTH_AraC-typ_CS"/>
</dbReference>
<dbReference type="InterPro" id="IPR011006">
    <property type="entry name" value="CheY-like_superfamily"/>
</dbReference>
<sequence>MKLRMLIVDDEPIICMGLKETLPWHELDIEIAGEAYSGLEALAILEKEKVDLILSDIRMPEMDGLDLAAKLHEIEHPASFILLSGYEEFEYAKRAIQYNVRDYLIKPVDVDQLMRTVESVCRTIRAAREKQGSELRNQLEHRLRQLLMQAHEGVHDLSMPEQEMLFPLPYRLFASAVPSYDHLSYGMTDEAVRQLHAAWQNRIEARLKGLGYETISVFVHPNLHFIYGYGSDGLQEEVFPQSFCTLEWNGSDIPLWVCESPPQTSLASLKNAYEQVVLQLKRLEIGMDGGTKERRQEADAVSAYPEALEKQVVETFFQQDVEQLRQASRELFLYLKENLFLLQESWKVCQLIKVLIYRRLKHVGVRVDEKDSYFTDADLFVHNSYASLERLYWDELMTLQTIMNSSNVGKNRWVVNRVKEWIHQEFTQDLKASTIADRLHITPNYFSHIFKQETGKSYNNYLNDVRIETAKGLLRDTDMKIADIADRVGYNDYKYFVNVFKKTCGVSPSEYRETRYQ</sequence>
<evidence type="ECO:0000313" key="12">
    <source>
        <dbReference type="Proteomes" id="UP000600247"/>
    </source>
</evidence>
<keyword evidence="7" id="KW-0804">Transcription</keyword>
<keyword evidence="4" id="KW-0902">Two-component regulatory system</keyword>
<dbReference type="Pfam" id="PF12833">
    <property type="entry name" value="HTH_18"/>
    <property type="match status" value="1"/>
</dbReference>
<evidence type="ECO:0000256" key="3">
    <source>
        <dbReference type="ARBA" id="ARBA00022553"/>
    </source>
</evidence>
<dbReference type="GO" id="GO:0003700">
    <property type="term" value="F:DNA-binding transcription factor activity"/>
    <property type="evidence" value="ECO:0007669"/>
    <property type="project" value="InterPro"/>
</dbReference>
<dbReference type="SUPFAM" id="SSF52172">
    <property type="entry name" value="CheY-like"/>
    <property type="match status" value="1"/>
</dbReference>
<evidence type="ECO:0000313" key="11">
    <source>
        <dbReference type="EMBL" id="GGG83756.1"/>
    </source>
</evidence>
<evidence type="ECO:0000256" key="4">
    <source>
        <dbReference type="ARBA" id="ARBA00023012"/>
    </source>
</evidence>
<dbReference type="RefSeq" id="WP_188892067.1">
    <property type="nucleotide sequence ID" value="NZ_BMHY01000012.1"/>
</dbReference>
<evidence type="ECO:0000256" key="7">
    <source>
        <dbReference type="ARBA" id="ARBA00023163"/>
    </source>
</evidence>
<organism evidence="11 12">
    <name type="scientific">Paenibacillus radicis</name>
    <name type="common">ex Gao et al. 2016</name>
    <dbReference type="NCBI Taxonomy" id="1737354"/>
    <lineage>
        <taxon>Bacteria</taxon>
        <taxon>Bacillati</taxon>
        <taxon>Bacillota</taxon>
        <taxon>Bacilli</taxon>
        <taxon>Bacillales</taxon>
        <taxon>Paenibacillaceae</taxon>
        <taxon>Paenibacillus</taxon>
    </lineage>
</organism>
<comment type="subcellular location">
    <subcellularLocation>
        <location evidence="1">Cytoplasm</location>
    </subcellularLocation>
</comment>
<dbReference type="PRINTS" id="PR00032">
    <property type="entry name" value="HTHARAC"/>
</dbReference>
<dbReference type="Proteomes" id="UP000600247">
    <property type="component" value="Unassembled WGS sequence"/>
</dbReference>
<evidence type="ECO:0000256" key="2">
    <source>
        <dbReference type="ARBA" id="ARBA00022490"/>
    </source>
</evidence>
<evidence type="ECO:0000256" key="5">
    <source>
        <dbReference type="ARBA" id="ARBA00023015"/>
    </source>
</evidence>
<dbReference type="Pfam" id="PF00072">
    <property type="entry name" value="Response_reg"/>
    <property type="match status" value="1"/>
</dbReference>
<dbReference type="GO" id="GO:0000160">
    <property type="term" value="P:phosphorelay signal transduction system"/>
    <property type="evidence" value="ECO:0007669"/>
    <property type="project" value="UniProtKB-KW"/>
</dbReference>
<dbReference type="CDD" id="cd17536">
    <property type="entry name" value="REC_YesN-like"/>
    <property type="match status" value="1"/>
</dbReference>
<dbReference type="InterPro" id="IPR018060">
    <property type="entry name" value="HTH_AraC"/>
</dbReference>
<keyword evidence="12" id="KW-1185">Reference proteome</keyword>
<evidence type="ECO:0000256" key="8">
    <source>
        <dbReference type="PROSITE-ProRule" id="PRU00169"/>
    </source>
</evidence>
<dbReference type="PROSITE" id="PS00041">
    <property type="entry name" value="HTH_ARAC_FAMILY_1"/>
    <property type="match status" value="1"/>
</dbReference>
<evidence type="ECO:0000259" key="10">
    <source>
        <dbReference type="PROSITE" id="PS50110"/>
    </source>
</evidence>
<dbReference type="InterPro" id="IPR020449">
    <property type="entry name" value="Tscrpt_reg_AraC-type_HTH"/>
</dbReference>
<feature type="domain" description="Response regulatory" evidence="10">
    <location>
        <begin position="4"/>
        <end position="121"/>
    </location>
</feature>
<comment type="caution">
    <text evidence="11">The sequence shown here is derived from an EMBL/GenBank/DDBJ whole genome shotgun (WGS) entry which is preliminary data.</text>
</comment>
<dbReference type="InterPro" id="IPR009057">
    <property type="entry name" value="Homeodomain-like_sf"/>
</dbReference>
<dbReference type="PANTHER" id="PTHR42713">
    <property type="entry name" value="HISTIDINE KINASE-RELATED"/>
    <property type="match status" value="1"/>
</dbReference>
<dbReference type="PROSITE" id="PS50110">
    <property type="entry name" value="RESPONSE_REGULATORY"/>
    <property type="match status" value="1"/>
</dbReference>